<dbReference type="PRINTS" id="PR00371">
    <property type="entry name" value="FPNCR"/>
</dbReference>
<sequence>MTAEYFNRHGSLGNSTTFPLTVSMSLKDAFRPPRETERQRTLDGPIPPGTIRSAPHSTAGSHYQSTCGLVSMTFFNISALREAIDPPGLVFGTDVLRNVENLRVPVCSKSYIRGEVLENEFDPTTVEWQNGATFPGAVGRPFDCTVHSIEEISAEPEVRKPKFEIQLAFDANESATKNFEAGDSFYVICPNAEMDVEFLLARLNLTSKANLQYKFTVHEDSGKTVPSYIPTICSIRHILTYCLDIRRVPGRPVIRALAEYCSDPKERRRLLELCSVDGVREFQQHVQSASISVIDLLIHFESCSPPIERLVEILPRLLPRAYTVASWDLYAKNRFRFVVSLMKTTAKDGVVYTRFGLCSGYLRSLMNGDQVQLIVKEPSKFRFPLAVKRDISLDAAPIVMIAPGTGIAPFLAFLERFRELDSLVGITSRPRRYLFYGSSNFEKEFIFRTEIEKLKADGILTDLILCESKPTDQETPSRYVYDGLADQPKEFFDFLFSTPQPFIYACGDVKQMSRQLWETLSDLFVKHCGLTKLESIAHLTEWRKNEYFIEDVWS</sequence>
<keyword evidence="3" id="KW-0274">FAD</keyword>
<dbReference type="InterPro" id="IPR017927">
    <property type="entry name" value="FAD-bd_FR_type"/>
</dbReference>
<evidence type="ECO:0000256" key="1">
    <source>
        <dbReference type="ARBA" id="ARBA00001974"/>
    </source>
</evidence>
<accession>A0A1I7SRB0</accession>
<dbReference type="PROSITE" id="PS51384">
    <property type="entry name" value="FAD_FR"/>
    <property type="match status" value="1"/>
</dbReference>
<keyword evidence="4" id="KW-0560">Oxidoreductase</keyword>
<dbReference type="SUPFAM" id="SSF52343">
    <property type="entry name" value="Ferredoxin reductase-like, C-terminal NADP-linked domain"/>
    <property type="match status" value="1"/>
</dbReference>
<dbReference type="Proteomes" id="UP000095284">
    <property type="component" value="Unplaced"/>
</dbReference>
<dbReference type="InterPro" id="IPR001709">
    <property type="entry name" value="Flavoprot_Pyr_Nucl_cyt_Rdtase"/>
</dbReference>
<evidence type="ECO:0000313" key="10">
    <source>
        <dbReference type="WBParaSite" id="BXY_1557400.1"/>
    </source>
</evidence>
<dbReference type="GO" id="GO:0010181">
    <property type="term" value="F:FMN binding"/>
    <property type="evidence" value="ECO:0007669"/>
    <property type="project" value="TreeGrafter"/>
</dbReference>
<dbReference type="InterPro" id="IPR003097">
    <property type="entry name" value="CysJ-like_FAD-binding"/>
</dbReference>
<dbReference type="PANTHER" id="PTHR19384:SF84">
    <property type="entry name" value="METHIONINE SYNTHASE REDUCTASE"/>
    <property type="match status" value="1"/>
</dbReference>
<dbReference type="PANTHER" id="PTHR19384">
    <property type="entry name" value="NITRIC OXIDE SYNTHASE-RELATED"/>
    <property type="match status" value="1"/>
</dbReference>
<name>A0A1I7SRB0_BURXY</name>
<evidence type="ECO:0000256" key="4">
    <source>
        <dbReference type="ARBA" id="ARBA00023002"/>
    </source>
</evidence>
<feature type="region of interest" description="Disordered" evidence="7">
    <location>
        <begin position="30"/>
        <end position="58"/>
    </location>
</feature>
<feature type="compositionally biased region" description="Basic and acidic residues" evidence="7">
    <location>
        <begin position="30"/>
        <end position="41"/>
    </location>
</feature>
<dbReference type="WBParaSite" id="BXY_1557400.1">
    <property type="protein sequence ID" value="BXY_1557400.1"/>
    <property type="gene ID" value="BXY_1557400"/>
</dbReference>
<dbReference type="Pfam" id="PF00667">
    <property type="entry name" value="FAD_binding_1"/>
    <property type="match status" value="1"/>
</dbReference>
<evidence type="ECO:0000256" key="3">
    <source>
        <dbReference type="ARBA" id="ARBA00022827"/>
    </source>
</evidence>
<protein>
    <recommendedName>
        <fullName evidence="6">Methionine synthase reductase</fullName>
        <ecNumber evidence="5">1.16.1.8</ecNumber>
    </recommendedName>
</protein>
<dbReference type="InterPro" id="IPR023173">
    <property type="entry name" value="NADPH_Cyt_P450_Rdtase_alpha"/>
</dbReference>
<evidence type="ECO:0000313" key="9">
    <source>
        <dbReference type="Proteomes" id="UP000095284"/>
    </source>
</evidence>
<dbReference type="Pfam" id="PF00175">
    <property type="entry name" value="NAD_binding_1"/>
    <property type="match status" value="1"/>
</dbReference>
<dbReference type="GO" id="GO:0050660">
    <property type="term" value="F:flavin adenine dinucleotide binding"/>
    <property type="evidence" value="ECO:0007669"/>
    <property type="project" value="TreeGrafter"/>
</dbReference>
<dbReference type="AlphaFoldDB" id="A0A1I7SRB0"/>
<dbReference type="Gene3D" id="1.20.990.10">
    <property type="entry name" value="NADPH-cytochrome p450 Reductase, Chain A, domain 3"/>
    <property type="match status" value="1"/>
</dbReference>
<feature type="domain" description="FAD-binding FR-type" evidence="8">
    <location>
        <begin position="139"/>
        <end position="384"/>
    </location>
</feature>
<keyword evidence="2" id="KW-0285">Flavoprotein</keyword>
<comment type="cofactor">
    <cofactor evidence="1">
        <name>FAD</name>
        <dbReference type="ChEBI" id="CHEBI:57692"/>
    </cofactor>
</comment>
<dbReference type="eggNOG" id="KOG1158">
    <property type="taxonomic scope" value="Eukaryota"/>
</dbReference>
<dbReference type="Gene3D" id="3.40.50.80">
    <property type="entry name" value="Nucleotide-binding domain of ferredoxin-NADP reductase (FNR) module"/>
    <property type="match status" value="1"/>
</dbReference>
<dbReference type="Gene3D" id="2.40.30.10">
    <property type="entry name" value="Translation factors"/>
    <property type="match status" value="1"/>
</dbReference>
<evidence type="ECO:0000256" key="6">
    <source>
        <dbReference type="ARBA" id="ARBA00040659"/>
    </source>
</evidence>
<dbReference type="InterPro" id="IPR039261">
    <property type="entry name" value="FNR_nucleotide-bd"/>
</dbReference>
<dbReference type="FunFam" id="1.20.990.10:FF:000007">
    <property type="entry name" value="Methionine synthase reductase"/>
    <property type="match status" value="1"/>
</dbReference>
<dbReference type="GO" id="GO:0050667">
    <property type="term" value="P:homocysteine metabolic process"/>
    <property type="evidence" value="ECO:0007669"/>
    <property type="project" value="TreeGrafter"/>
</dbReference>
<evidence type="ECO:0000256" key="2">
    <source>
        <dbReference type="ARBA" id="ARBA00022630"/>
    </source>
</evidence>
<dbReference type="SUPFAM" id="SSF63380">
    <property type="entry name" value="Riboflavin synthase domain-like"/>
    <property type="match status" value="1"/>
</dbReference>
<evidence type="ECO:0000259" key="8">
    <source>
        <dbReference type="PROSITE" id="PS51384"/>
    </source>
</evidence>
<evidence type="ECO:0000256" key="5">
    <source>
        <dbReference type="ARBA" id="ARBA00039088"/>
    </source>
</evidence>
<dbReference type="EC" id="1.16.1.8" evidence="5"/>
<reference evidence="10" key="1">
    <citation type="submission" date="2016-11" db="UniProtKB">
        <authorList>
            <consortium name="WormBaseParasite"/>
        </authorList>
    </citation>
    <scope>IDENTIFICATION</scope>
</reference>
<dbReference type="GO" id="GO:0009086">
    <property type="term" value="P:methionine biosynthetic process"/>
    <property type="evidence" value="ECO:0007669"/>
    <property type="project" value="TreeGrafter"/>
</dbReference>
<dbReference type="InterPro" id="IPR017938">
    <property type="entry name" value="Riboflavin_synthase-like_b-brl"/>
</dbReference>
<dbReference type="GO" id="GO:0005829">
    <property type="term" value="C:cytosol"/>
    <property type="evidence" value="ECO:0007669"/>
    <property type="project" value="TreeGrafter"/>
</dbReference>
<evidence type="ECO:0000256" key="7">
    <source>
        <dbReference type="SAM" id="MobiDB-lite"/>
    </source>
</evidence>
<organism evidence="9 10">
    <name type="scientific">Bursaphelenchus xylophilus</name>
    <name type="common">Pinewood nematode worm</name>
    <name type="synonym">Aphelenchoides xylophilus</name>
    <dbReference type="NCBI Taxonomy" id="6326"/>
    <lineage>
        <taxon>Eukaryota</taxon>
        <taxon>Metazoa</taxon>
        <taxon>Ecdysozoa</taxon>
        <taxon>Nematoda</taxon>
        <taxon>Chromadorea</taxon>
        <taxon>Rhabditida</taxon>
        <taxon>Tylenchina</taxon>
        <taxon>Tylenchomorpha</taxon>
        <taxon>Aphelenchoidea</taxon>
        <taxon>Aphelenchoididae</taxon>
        <taxon>Bursaphelenchus</taxon>
    </lineage>
</organism>
<dbReference type="GO" id="GO:0030586">
    <property type="term" value="F:[methionine synthase] reductase (NADPH) activity"/>
    <property type="evidence" value="ECO:0007669"/>
    <property type="project" value="UniProtKB-EC"/>
</dbReference>
<dbReference type="InterPro" id="IPR001433">
    <property type="entry name" value="OxRdtase_FAD/NAD-bd"/>
</dbReference>
<proteinExistence type="predicted"/>